<organism evidence="4 5">
    <name type="scientific">Terrihabitans soli</name>
    <dbReference type="NCBI Taxonomy" id="708113"/>
    <lineage>
        <taxon>Bacteria</taxon>
        <taxon>Pseudomonadati</taxon>
        <taxon>Pseudomonadota</taxon>
        <taxon>Alphaproteobacteria</taxon>
        <taxon>Hyphomicrobiales</taxon>
        <taxon>Terrihabitans</taxon>
    </lineage>
</organism>
<keyword evidence="5" id="KW-1185">Reference proteome</keyword>
<dbReference type="Pfam" id="PF00501">
    <property type="entry name" value="AMP-binding"/>
    <property type="match status" value="1"/>
</dbReference>
<proteinExistence type="inferred from homology"/>
<sequence>MILTRAINAPRRDGLGEDVSLDALLRRHATINPDAPAMIDTADRPVFTDGKPRRMSWAALDVEVDRIAAGLKGLNLGRDAVVAVQMPNITESAVAFLAVLRAGYIPSMLPLGWRRREIVQALTRTGAKAVITVSRAGPVAHAEIMAYAAAEVFTVRFLLAYGRTVPDGVISIDTDLDGLKRADQETVGDRLEKSGRHVGVITWDPTPSGFAPVARAQNELIAAGMAYMLEAGLTDRDIIATTLSASAIVGLASGIVASLLSGAPLVMHQPFSSRVLAGALVTENVTHLVLPGAVVAGFIKAARLPSRPLRSVGAVWRTGETPAKLTPGTHTIIDVSTFGEIGFTAAARDASYTPVPLPLGELQSPRGNTRGPSLIETRITPKGHVVMRGALAPSGNLPGEPSLAIDNEGWVDTGVTAGVRQGEVRIGTVRMGVARIGALSFPRAALEEFLRTTSSSAGAALALTRDQMFGEITRAGNGNRKALFDALDKAGASAALLPRSEGEERRQQGVA</sequence>
<dbReference type="PANTHER" id="PTHR24096">
    <property type="entry name" value="LONG-CHAIN-FATTY-ACID--COA LIGASE"/>
    <property type="match status" value="1"/>
</dbReference>
<name>A0A6S6QI88_9HYPH</name>
<reference evidence="4 5" key="1">
    <citation type="submission" date="2020-08" db="EMBL/GenBank/DDBJ databases">
        <title>Genome sequence of Rhizobiales bacterium strain IZ6.</title>
        <authorList>
            <person name="Nakai R."/>
            <person name="Naganuma T."/>
        </authorList>
    </citation>
    <scope>NUCLEOTIDE SEQUENCE [LARGE SCALE GENOMIC DNA]</scope>
    <source>
        <strain evidence="4 5">IZ6</strain>
    </source>
</reference>
<dbReference type="SUPFAM" id="SSF56801">
    <property type="entry name" value="Acetyl-CoA synthetase-like"/>
    <property type="match status" value="1"/>
</dbReference>
<dbReference type="KEGG" id="tso:IZ6_16880"/>
<dbReference type="InterPro" id="IPR000873">
    <property type="entry name" value="AMP-dep_synth/lig_dom"/>
</dbReference>
<dbReference type="GO" id="GO:0016405">
    <property type="term" value="F:CoA-ligase activity"/>
    <property type="evidence" value="ECO:0007669"/>
    <property type="project" value="TreeGrafter"/>
</dbReference>
<comment type="similarity">
    <text evidence="1">Belongs to the ATP-dependent AMP-binding enzyme family.</text>
</comment>
<evidence type="ECO:0000313" key="4">
    <source>
        <dbReference type="EMBL" id="BCJ90953.1"/>
    </source>
</evidence>
<dbReference type="PANTHER" id="PTHR24096:SF149">
    <property type="entry name" value="AMP-BINDING DOMAIN-CONTAINING PROTEIN-RELATED"/>
    <property type="match status" value="1"/>
</dbReference>
<evidence type="ECO:0000256" key="1">
    <source>
        <dbReference type="ARBA" id="ARBA00006432"/>
    </source>
</evidence>
<dbReference type="EMBL" id="AP023361">
    <property type="protein sequence ID" value="BCJ90953.1"/>
    <property type="molecule type" value="Genomic_DNA"/>
</dbReference>
<gene>
    <name evidence="4" type="ORF">IZ6_16880</name>
</gene>
<protein>
    <recommendedName>
        <fullName evidence="3">AMP-dependent synthetase/ligase domain-containing protein</fullName>
    </recommendedName>
</protein>
<accession>A0A6S6QI88</accession>
<feature type="domain" description="AMP-dependent synthetase/ligase" evidence="3">
    <location>
        <begin position="26"/>
        <end position="138"/>
    </location>
</feature>
<evidence type="ECO:0000313" key="5">
    <source>
        <dbReference type="Proteomes" id="UP000515317"/>
    </source>
</evidence>
<evidence type="ECO:0000256" key="2">
    <source>
        <dbReference type="ARBA" id="ARBA00022598"/>
    </source>
</evidence>
<dbReference type="RefSeq" id="WP_222874638.1">
    <property type="nucleotide sequence ID" value="NZ_AP023361.1"/>
</dbReference>
<dbReference type="Gene3D" id="3.40.50.12780">
    <property type="entry name" value="N-terminal domain of ligase-like"/>
    <property type="match status" value="2"/>
</dbReference>
<dbReference type="Proteomes" id="UP000515317">
    <property type="component" value="Chromosome"/>
</dbReference>
<evidence type="ECO:0000259" key="3">
    <source>
        <dbReference type="Pfam" id="PF00501"/>
    </source>
</evidence>
<dbReference type="AlphaFoldDB" id="A0A6S6QI88"/>
<keyword evidence="2" id="KW-0436">Ligase</keyword>
<dbReference type="InterPro" id="IPR042099">
    <property type="entry name" value="ANL_N_sf"/>
</dbReference>